<evidence type="ECO:0000313" key="2">
    <source>
        <dbReference type="EMBL" id="CAA7016768.1"/>
    </source>
</evidence>
<accession>A0A6D2HQJ4</accession>
<reference evidence="2" key="1">
    <citation type="submission" date="2020-01" db="EMBL/GenBank/DDBJ databases">
        <authorList>
            <person name="Mishra B."/>
        </authorList>
    </citation>
    <scope>NUCLEOTIDE SEQUENCE [LARGE SCALE GENOMIC DNA]</scope>
</reference>
<sequence>MGSAHRDAESRQILSWIGVSFVGGIFSFPGWWTGAWPILSVKGCSVPLEALDRFPGAYSLGFGSSCSGAGSASAVFHTRGRSIRRFPRSRRWCLRKMAPLCRSGRLVA</sequence>
<feature type="transmembrane region" description="Helical" evidence="1">
    <location>
        <begin position="57"/>
        <end position="76"/>
    </location>
</feature>
<evidence type="ECO:0000256" key="1">
    <source>
        <dbReference type="SAM" id="Phobius"/>
    </source>
</evidence>
<gene>
    <name evidence="2" type="ORF">MERR_LOCUS4003</name>
</gene>
<comment type="caution">
    <text evidence="2">The sequence shown here is derived from an EMBL/GenBank/DDBJ whole genome shotgun (WGS) entry which is preliminary data.</text>
</comment>
<dbReference type="EMBL" id="CACVBM020000255">
    <property type="protein sequence ID" value="CAA7016768.1"/>
    <property type="molecule type" value="Genomic_DNA"/>
</dbReference>
<organism evidence="2 3">
    <name type="scientific">Microthlaspi erraticum</name>
    <dbReference type="NCBI Taxonomy" id="1685480"/>
    <lineage>
        <taxon>Eukaryota</taxon>
        <taxon>Viridiplantae</taxon>
        <taxon>Streptophyta</taxon>
        <taxon>Embryophyta</taxon>
        <taxon>Tracheophyta</taxon>
        <taxon>Spermatophyta</taxon>
        <taxon>Magnoliopsida</taxon>
        <taxon>eudicotyledons</taxon>
        <taxon>Gunneridae</taxon>
        <taxon>Pentapetalae</taxon>
        <taxon>rosids</taxon>
        <taxon>malvids</taxon>
        <taxon>Brassicales</taxon>
        <taxon>Brassicaceae</taxon>
        <taxon>Coluteocarpeae</taxon>
        <taxon>Microthlaspi</taxon>
    </lineage>
</organism>
<dbReference type="AlphaFoldDB" id="A0A6D2HQJ4"/>
<keyword evidence="1" id="KW-0472">Membrane</keyword>
<proteinExistence type="predicted"/>
<feature type="transmembrane region" description="Helical" evidence="1">
    <location>
        <begin position="12"/>
        <end position="32"/>
    </location>
</feature>
<dbReference type="Proteomes" id="UP000467841">
    <property type="component" value="Unassembled WGS sequence"/>
</dbReference>
<keyword evidence="1" id="KW-1133">Transmembrane helix</keyword>
<name>A0A6D2HQJ4_9BRAS</name>
<keyword evidence="3" id="KW-1185">Reference proteome</keyword>
<protein>
    <submittedName>
        <fullName evidence="2">Uncharacterized protein</fullName>
    </submittedName>
</protein>
<evidence type="ECO:0000313" key="3">
    <source>
        <dbReference type="Proteomes" id="UP000467841"/>
    </source>
</evidence>
<keyword evidence="1" id="KW-0812">Transmembrane</keyword>